<dbReference type="Gene3D" id="1.10.510.10">
    <property type="entry name" value="Transferase(Phosphotransferase) domain 1"/>
    <property type="match status" value="1"/>
</dbReference>
<dbReference type="OrthoDB" id="10252171at2759"/>
<proteinExistence type="predicted"/>
<protein>
    <submittedName>
        <fullName evidence="6">Serine/threonine-protein kinase TNNI3K</fullName>
    </submittedName>
</protein>
<evidence type="ECO:0000313" key="7">
    <source>
        <dbReference type="Proteomes" id="UP000225706"/>
    </source>
</evidence>
<comment type="caution">
    <text evidence="6">The sequence shown here is derived from an EMBL/GenBank/DDBJ whole genome shotgun (WGS) entry which is preliminary data.</text>
</comment>
<feature type="region of interest" description="Disordered" evidence="4">
    <location>
        <begin position="86"/>
        <end position="127"/>
    </location>
</feature>
<reference evidence="7" key="1">
    <citation type="journal article" date="2017" name="bioRxiv">
        <title>Comparative analysis of the genomes of Stylophora pistillata and Acropora digitifera provides evidence for extensive differences between species of corals.</title>
        <authorList>
            <person name="Voolstra C.R."/>
            <person name="Li Y."/>
            <person name="Liew Y.J."/>
            <person name="Baumgarten S."/>
            <person name="Zoccola D."/>
            <person name="Flot J.-F."/>
            <person name="Tambutte S."/>
            <person name="Allemand D."/>
            <person name="Aranda M."/>
        </authorList>
    </citation>
    <scope>NUCLEOTIDE SEQUENCE [LARGE SCALE GENOMIC DNA]</scope>
</reference>
<feature type="region of interest" description="Disordered" evidence="4">
    <location>
        <begin position="1"/>
        <end position="38"/>
    </location>
</feature>
<dbReference type="PANTHER" id="PTHR44329:SF298">
    <property type="entry name" value="MIXED LINEAGE KINASE DOMAIN-LIKE PROTEIN"/>
    <property type="match status" value="1"/>
</dbReference>
<feature type="compositionally biased region" description="Basic residues" evidence="4">
    <location>
        <begin position="19"/>
        <end position="30"/>
    </location>
</feature>
<evidence type="ECO:0000313" key="6">
    <source>
        <dbReference type="EMBL" id="PFX21671.1"/>
    </source>
</evidence>
<sequence length="482" mass="54062">MPRGWRDINKPDTADSQRGRQRLSPRRKKSWEKETFTPSATSCDFEQRIGGTANATTLLNKRLHTEVLSNLRGTLDPIDIPNTYSPINLQKDTSPTSNSLQGITPLISSSSSNSGKKVLSPSSPKPQGLIPLLAGSPNNVDLVGSVARPSTTPQWMQYLSNQSVGGKEQDLNSGTSSGLQYLEEEIEKLQFEQSKWGKERNVLVTELEGLQEEFEMTKQAKEEAEQRITSLEGELRIKDEHVNELQQTLNTVQQALEECRQKESCCKVAVKQIHELILSPHNRRLFEREMNIASRCRHPCLLQFIGATNDEGSPLFVTELLESSLRTLLEQQPLPASDISILSVDIAQALNYLHLSKPPIIHRDISSANVLLWRQGEQWRGKVSDYGTANFMQQTMTVAPGAMIYSAPEALTSNQTIKIDVYSFGVLLCEMCIRELPDPQNRKEQVAMVANHVLRGLIRRSVQTDPKERPSMHEIIENLESS</sequence>
<keyword evidence="1" id="KW-0547">Nucleotide-binding</keyword>
<dbReference type="InterPro" id="IPR008266">
    <property type="entry name" value="Tyr_kinase_AS"/>
</dbReference>
<dbReference type="InterPro" id="IPR000719">
    <property type="entry name" value="Prot_kinase_dom"/>
</dbReference>
<feature type="compositionally biased region" description="Polar residues" evidence="4">
    <location>
        <begin position="86"/>
        <end position="102"/>
    </location>
</feature>
<dbReference type="InterPro" id="IPR051681">
    <property type="entry name" value="Ser/Thr_Kinases-Pseudokinases"/>
</dbReference>
<dbReference type="STRING" id="50429.A0A2B4RVN7"/>
<evidence type="ECO:0000256" key="1">
    <source>
        <dbReference type="ARBA" id="ARBA00022741"/>
    </source>
</evidence>
<keyword evidence="6" id="KW-0418">Kinase</keyword>
<keyword evidence="6" id="KW-0808">Transferase</keyword>
<evidence type="ECO:0000256" key="4">
    <source>
        <dbReference type="SAM" id="MobiDB-lite"/>
    </source>
</evidence>
<accession>A0A2B4RVN7</accession>
<organism evidence="6 7">
    <name type="scientific">Stylophora pistillata</name>
    <name type="common">Smooth cauliflower coral</name>
    <dbReference type="NCBI Taxonomy" id="50429"/>
    <lineage>
        <taxon>Eukaryota</taxon>
        <taxon>Metazoa</taxon>
        <taxon>Cnidaria</taxon>
        <taxon>Anthozoa</taxon>
        <taxon>Hexacorallia</taxon>
        <taxon>Scleractinia</taxon>
        <taxon>Astrocoeniina</taxon>
        <taxon>Pocilloporidae</taxon>
        <taxon>Stylophora</taxon>
    </lineage>
</organism>
<dbReference type="Pfam" id="PF00069">
    <property type="entry name" value="Pkinase"/>
    <property type="match status" value="1"/>
</dbReference>
<evidence type="ECO:0000259" key="5">
    <source>
        <dbReference type="PROSITE" id="PS50011"/>
    </source>
</evidence>
<keyword evidence="2" id="KW-0067">ATP-binding</keyword>
<dbReference type="SUPFAM" id="SSF56112">
    <property type="entry name" value="Protein kinase-like (PK-like)"/>
    <property type="match status" value="1"/>
</dbReference>
<dbReference type="GO" id="GO:0004672">
    <property type="term" value="F:protein kinase activity"/>
    <property type="evidence" value="ECO:0007669"/>
    <property type="project" value="InterPro"/>
</dbReference>
<dbReference type="PANTHER" id="PTHR44329">
    <property type="entry name" value="SERINE/THREONINE-PROTEIN KINASE TNNI3K-RELATED"/>
    <property type="match status" value="1"/>
</dbReference>
<evidence type="ECO:0000256" key="2">
    <source>
        <dbReference type="ARBA" id="ARBA00022840"/>
    </source>
</evidence>
<dbReference type="EMBL" id="LSMT01000267">
    <property type="protein sequence ID" value="PFX21671.1"/>
    <property type="molecule type" value="Genomic_DNA"/>
</dbReference>
<dbReference type="AlphaFoldDB" id="A0A2B4RVN7"/>
<dbReference type="GO" id="GO:0097527">
    <property type="term" value="P:necroptotic signaling pathway"/>
    <property type="evidence" value="ECO:0007669"/>
    <property type="project" value="TreeGrafter"/>
</dbReference>
<keyword evidence="7" id="KW-1185">Reference proteome</keyword>
<name>A0A2B4RVN7_STYPI</name>
<feature type="domain" description="Protein kinase" evidence="5">
    <location>
        <begin position="231"/>
        <end position="482"/>
    </location>
</feature>
<dbReference type="PROSITE" id="PS00109">
    <property type="entry name" value="PROTEIN_KINASE_TYR"/>
    <property type="match status" value="1"/>
</dbReference>
<feature type="compositionally biased region" description="Low complexity" evidence="4">
    <location>
        <begin position="108"/>
        <end position="122"/>
    </location>
</feature>
<dbReference type="Proteomes" id="UP000225706">
    <property type="component" value="Unassembled WGS sequence"/>
</dbReference>
<keyword evidence="3" id="KW-0175">Coiled coil</keyword>
<dbReference type="GO" id="GO:0005524">
    <property type="term" value="F:ATP binding"/>
    <property type="evidence" value="ECO:0007669"/>
    <property type="project" value="UniProtKB-KW"/>
</dbReference>
<dbReference type="PROSITE" id="PS50011">
    <property type="entry name" value="PROTEIN_KINASE_DOM"/>
    <property type="match status" value="1"/>
</dbReference>
<dbReference type="InterPro" id="IPR011009">
    <property type="entry name" value="Kinase-like_dom_sf"/>
</dbReference>
<gene>
    <name evidence="6" type="primary">Tnni3k</name>
    <name evidence="6" type="ORF">AWC38_SpisGene13830</name>
</gene>
<feature type="compositionally biased region" description="Basic and acidic residues" evidence="4">
    <location>
        <begin position="1"/>
        <end position="18"/>
    </location>
</feature>
<evidence type="ECO:0000256" key="3">
    <source>
        <dbReference type="SAM" id="Coils"/>
    </source>
</evidence>
<feature type="coiled-coil region" evidence="3">
    <location>
        <begin position="207"/>
        <end position="262"/>
    </location>
</feature>